<dbReference type="Proteomes" id="UP000076079">
    <property type="component" value="Chromosome"/>
</dbReference>
<reference evidence="1 2" key="1">
    <citation type="journal article" date="2016" name="Genome Announc.">
        <title>First Complete Genome Sequence of a Subdivision 6 Acidobacterium Strain.</title>
        <authorList>
            <person name="Huang S."/>
            <person name="Vieira S."/>
            <person name="Bunk B."/>
            <person name="Riedel T."/>
            <person name="Sproer C."/>
            <person name="Overmann J."/>
        </authorList>
    </citation>
    <scope>NUCLEOTIDE SEQUENCE [LARGE SCALE GENOMIC DNA]</scope>
    <source>
        <strain evidence="2">DSM 100886 HEG_-6_39</strain>
    </source>
</reference>
<accession>A0A143PMI8</accession>
<dbReference type="SUPFAM" id="SSF82171">
    <property type="entry name" value="DPP6 N-terminal domain-like"/>
    <property type="match status" value="1"/>
</dbReference>
<evidence type="ECO:0000313" key="1">
    <source>
        <dbReference type="EMBL" id="AMY09400.1"/>
    </source>
</evidence>
<dbReference type="Gene3D" id="2.120.10.30">
    <property type="entry name" value="TolB, C-terminal domain"/>
    <property type="match status" value="1"/>
</dbReference>
<dbReference type="STRING" id="1855912.LuPra_02615"/>
<evidence type="ECO:0000313" key="2">
    <source>
        <dbReference type="Proteomes" id="UP000076079"/>
    </source>
</evidence>
<dbReference type="PANTHER" id="PTHR32161">
    <property type="entry name" value="DPP6 N-TERMINAL DOMAIN-LIKE PROTEIN"/>
    <property type="match status" value="1"/>
</dbReference>
<gene>
    <name evidence="1" type="ORF">LuPra_02615</name>
</gene>
<name>A0A143PMI8_LUTPR</name>
<dbReference type="KEGG" id="abac:LuPra_02615"/>
<dbReference type="InterPro" id="IPR011659">
    <property type="entry name" value="WD40"/>
</dbReference>
<sequence length="350" mass="37981" precursor="true">METGELHVIADGPGAKLFPHYLGAPGVAYLDRRGDGMLRLPGKAVGATGPFHAPSWTPDGSRVVFSRDVSTTWPPFQPAFSRDTGFRLIRAGIFPQFSPDGARVTMADTPIGLAKNSVLIMDADGASRSVLFSDPARSVVAPVWSPDGSLLAFGLGRFFPMVQGFGAADLTVLDIKSGALQVLTDGKENVGFPSWSPDGRRIVFREWNDTNSSLRIIDVQSRDVTTLLRDFGRVNFPGWSPDGHRVQFTSDRDGNYELYTIEVESKRIVRLTDSPGNDAHATWSPDGQWIAFSSVRGGFKDEAALNPGNPQASGDLYVMRADGTDVRALTDNQFEEATPGWAPVRRPGAR</sequence>
<protein>
    <submittedName>
        <fullName evidence="1">Translocation protein TolB</fullName>
    </submittedName>
</protein>
<organism evidence="1 2">
    <name type="scientific">Luteitalea pratensis</name>
    <dbReference type="NCBI Taxonomy" id="1855912"/>
    <lineage>
        <taxon>Bacteria</taxon>
        <taxon>Pseudomonadati</taxon>
        <taxon>Acidobacteriota</taxon>
        <taxon>Vicinamibacteria</taxon>
        <taxon>Vicinamibacterales</taxon>
        <taxon>Vicinamibacteraceae</taxon>
        <taxon>Luteitalea</taxon>
    </lineage>
</organism>
<proteinExistence type="predicted"/>
<dbReference type="EMBL" id="CP015136">
    <property type="protein sequence ID" value="AMY09400.1"/>
    <property type="molecule type" value="Genomic_DNA"/>
</dbReference>
<dbReference type="InterPro" id="IPR011042">
    <property type="entry name" value="6-blade_b-propeller_TolB-like"/>
</dbReference>
<dbReference type="Pfam" id="PF07676">
    <property type="entry name" value="PD40"/>
    <property type="match status" value="5"/>
</dbReference>
<reference evidence="2" key="2">
    <citation type="submission" date="2016-04" db="EMBL/GenBank/DDBJ databases">
        <title>First Complete Genome Sequence of a Subdivision 6 Acidobacterium.</title>
        <authorList>
            <person name="Huang S."/>
            <person name="Vieira S."/>
            <person name="Bunk B."/>
            <person name="Riedel T."/>
            <person name="Sproeer C."/>
            <person name="Overmann J."/>
        </authorList>
    </citation>
    <scope>NUCLEOTIDE SEQUENCE [LARGE SCALE GENOMIC DNA]</scope>
    <source>
        <strain evidence="2">DSM 100886 HEG_-6_39</strain>
    </source>
</reference>
<dbReference type="PANTHER" id="PTHR32161:SF8">
    <property type="entry name" value="DPP6 N-TERMINAL DOMAIN-LIKE PROTEIN"/>
    <property type="match status" value="1"/>
</dbReference>
<keyword evidence="2" id="KW-1185">Reference proteome</keyword>
<dbReference type="AlphaFoldDB" id="A0A143PMI8"/>